<accession>A0A3B0Z294</accession>
<reference evidence="2" key="1">
    <citation type="submission" date="2018-06" db="EMBL/GenBank/DDBJ databases">
        <authorList>
            <person name="Zhirakovskaya E."/>
        </authorList>
    </citation>
    <scope>NUCLEOTIDE SEQUENCE</scope>
</reference>
<evidence type="ECO:0000313" key="2">
    <source>
        <dbReference type="EMBL" id="VAW83070.1"/>
    </source>
</evidence>
<evidence type="ECO:0000259" key="1">
    <source>
        <dbReference type="Pfam" id="PF22294"/>
    </source>
</evidence>
<dbReference type="AlphaFoldDB" id="A0A3B0Z294"/>
<feature type="domain" description="DUF6966" evidence="1">
    <location>
        <begin position="31"/>
        <end position="60"/>
    </location>
</feature>
<dbReference type="Pfam" id="PF22294">
    <property type="entry name" value="DUF6966"/>
    <property type="match status" value="1"/>
</dbReference>
<name>A0A3B0Z294_9ZZZZ</name>
<proteinExistence type="predicted"/>
<sequence>MLVNDHINALNSIFKKYQIDKCWHMPTVYGNRQAKEILSMYGGMGSISDIYICKTNKNPIEETMEQEVNSEVACLLDLIYKKCEEYAIHVSRHDFTKNSKSKNC</sequence>
<dbReference type="EMBL" id="UOFL01000261">
    <property type="protein sequence ID" value="VAW83070.1"/>
    <property type="molecule type" value="Genomic_DNA"/>
</dbReference>
<dbReference type="InterPro" id="IPR054239">
    <property type="entry name" value="DUF6966"/>
</dbReference>
<gene>
    <name evidence="2" type="ORF">MNBD_GAMMA12-2874</name>
</gene>
<protein>
    <recommendedName>
        <fullName evidence="1">DUF6966 domain-containing protein</fullName>
    </recommendedName>
</protein>
<organism evidence="2">
    <name type="scientific">hydrothermal vent metagenome</name>
    <dbReference type="NCBI Taxonomy" id="652676"/>
    <lineage>
        <taxon>unclassified sequences</taxon>
        <taxon>metagenomes</taxon>
        <taxon>ecological metagenomes</taxon>
    </lineage>
</organism>